<protein>
    <submittedName>
        <fullName evidence="2">Uncharacterized protein</fullName>
    </submittedName>
</protein>
<dbReference type="EMBL" id="PPGH01000024">
    <property type="protein sequence ID" value="PQJ96923.1"/>
    <property type="molecule type" value="Genomic_DNA"/>
</dbReference>
<evidence type="ECO:0000256" key="1">
    <source>
        <dbReference type="SAM" id="SignalP"/>
    </source>
</evidence>
<dbReference type="OrthoDB" id="5622627at2"/>
<accession>A0A2S7XTS6</accession>
<evidence type="ECO:0000313" key="2">
    <source>
        <dbReference type="EMBL" id="PQJ96923.1"/>
    </source>
</evidence>
<evidence type="ECO:0000313" key="3">
    <source>
        <dbReference type="Proteomes" id="UP000239936"/>
    </source>
</evidence>
<reference evidence="2 3" key="1">
    <citation type="submission" date="2018-01" db="EMBL/GenBank/DDBJ databases">
        <title>The complete genome sequence of Chromatium okenii LaCa, a purple sulfur bacterium with a turbulent life.</title>
        <authorList>
            <person name="Luedin S.M."/>
            <person name="Liechti N."/>
            <person name="Storelli N."/>
            <person name="Danza F."/>
            <person name="Wittwer M."/>
            <person name="Pothier J.F."/>
            <person name="Tonolla M.A."/>
        </authorList>
    </citation>
    <scope>NUCLEOTIDE SEQUENCE [LARGE SCALE GENOMIC DNA]</scope>
    <source>
        <strain evidence="2 3">LaCa</strain>
        <plasmid evidence="2">pCok299</plasmid>
    </source>
</reference>
<geneLocation type="plasmid" evidence="2">
    <name>pCok299</name>
</geneLocation>
<dbReference type="Proteomes" id="UP000239936">
    <property type="component" value="Unassembled WGS sequence"/>
</dbReference>
<comment type="caution">
    <text evidence="2">The sequence shown here is derived from an EMBL/GenBank/DDBJ whole genome shotgun (WGS) entry which is preliminary data.</text>
</comment>
<keyword evidence="2" id="KW-0614">Plasmid</keyword>
<organism evidence="2 3">
    <name type="scientific">Chromatium okenii</name>
    <dbReference type="NCBI Taxonomy" id="61644"/>
    <lineage>
        <taxon>Bacteria</taxon>
        <taxon>Pseudomonadati</taxon>
        <taxon>Pseudomonadota</taxon>
        <taxon>Gammaproteobacteria</taxon>
        <taxon>Chromatiales</taxon>
        <taxon>Chromatiaceae</taxon>
        <taxon>Chromatium</taxon>
    </lineage>
</organism>
<feature type="chain" id="PRO_5015604725" evidence="1">
    <location>
        <begin position="23"/>
        <end position="108"/>
    </location>
</feature>
<gene>
    <name evidence="2" type="ORF">CXB77_05010</name>
</gene>
<sequence length="108" mass="11849">MKKALPVLLALFSVLFFNTANAKDRVIEGVISDYACGDNCYLTIVDAKGKERGGLCGAPLCEKFDEDDMSKFKGRKVRVTVGRGVQKDSAGNVMGKMDLFKKIILLKK</sequence>
<feature type="signal peptide" evidence="1">
    <location>
        <begin position="1"/>
        <end position="22"/>
    </location>
</feature>
<dbReference type="AlphaFoldDB" id="A0A2S7XTS6"/>
<name>A0A2S7XTS6_9GAMM</name>
<keyword evidence="1" id="KW-0732">Signal</keyword>
<proteinExistence type="predicted"/>
<keyword evidence="3" id="KW-1185">Reference proteome</keyword>
<dbReference type="RefSeq" id="WP_105073044.1">
    <property type="nucleotide sequence ID" value="NZ_JAFLKP010000107.1"/>
</dbReference>